<keyword evidence="1" id="KW-0732">Signal</keyword>
<dbReference type="Proteomes" id="UP000199345">
    <property type="component" value="Unassembled WGS sequence"/>
</dbReference>
<organism evidence="2 3">
    <name type="scientific">Nitrosomonas marina</name>
    <dbReference type="NCBI Taxonomy" id="917"/>
    <lineage>
        <taxon>Bacteria</taxon>
        <taxon>Pseudomonadati</taxon>
        <taxon>Pseudomonadota</taxon>
        <taxon>Betaproteobacteria</taxon>
        <taxon>Nitrosomonadales</taxon>
        <taxon>Nitrosomonadaceae</taxon>
        <taxon>Nitrosomonas</taxon>
    </lineage>
</organism>
<dbReference type="OrthoDB" id="9967396at2"/>
<name>A0A1I0BFI9_9PROT</name>
<gene>
    <name evidence="2" type="ORF">SAMN05216326_11090</name>
</gene>
<sequence length="118" mass="12987">MKKLFSIFTLLFAGQLNAAVITGFVGPYKESNWNISYNEQYVDITGFSNESIALQIGNPTSSFIHGNLYLTTVAKDNGLVTFDLLIGDISDHSFALSDESVDGRLYGEIQAYTFVSDL</sequence>
<feature type="chain" id="PRO_5011669419" description="PEP-CTERM sorting domain-containing protein" evidence="1">
    <location>
        <begin position="19"/>
        <end position="118"/>
    </location>
</feature>
<dbReference type="AlphaFoldDB" id="A0A1I0BFI9"/>
<keyword evidence="3" id="KW-1185">Reference proteome</keyword>
<evidence type="ECO:0000313" key="3">
    <source>
        <dbReference type="Proteomes" id="UP000199345"/>
    </source>
</evidence>
<protein>
    <recommendedName>
        <fullName evidence="4">PEP-CTERM sorting domain-containing protein</fullName>
    </recommendedName>
</protein>
<dbReference type="EMBL" id="FOIA01000010">
    <property type="protein sequence ID" value="SET05624.1"/>
    <property type="molecule type" value="Genomic_DNA"/>
</dbReference>
<evidence type="ECO:0000313" key="2">
    <source>
        <dbReference type="EMBL" id="SET05624.1"/>
    </source>
</evidence>
<reference evidence="3" key="1">
    <citation type="submission" date="2016-10" db="EMBL/GenBank/DDBJ databases">
        <authorList>
            <person name="Varghese N."/>
            <person name="Submissions S."/>
        </authorList>
    </citation>
    <scope>NUCLEOTIDE SEQUENCE [LARGE SCALE GENOMIC DNA]</scope>
    <source>
        <strain evidence="3">Nm71</strain>
    </source>
</reference>
<evidence type="ECO:0000256" key="1">
    <source>
        <dbReference type="SAM" id="SignalP"/>
    </source>
</evidence>
<proteinExistence type="predicted"/>
<feature type="signal peptide" evidence="1">
    <location>
        <begin position="1"/>
        <end position="18"/>
    </location>
</feature>
<dbReference type="RefSeq" id="WP_090657801.1">
    <property type="nucleotide sequence ID" value="NZ_FOIA01000010.1"/>
</dbReference>
<accession>A0A1I0BFI9</accession>
<evidence type="ECO:0008006" key="4">
    <source>
        <dbReference type="Google" id="ProtNLM"/>
    </source>
</evidence>